<dbReference type="OrthoDB" id="438080at2759"/>
<protein>
    <submittedName>
        <fullName evidence="2">Uncharacterized protein</fullName>
    </submittedName>
</protein>
<evidence type="ECO:0000313" key="2">
    <source>
        <dbReference type="EMBL" id="KAF2842211.1"/>
    </source>
</evidence>
<proteinExistence type="predicted"/>
<dbReference type="EMBL" id="MU006090">
    <property type="protein sequence ID" value="KAF2842211.1"/>
    <property type="molecule type" value="Genomic_DNA"/>
</dbReference>
<feature type="region of interest" description="Disordered" evidence="1">
    <location>
        <begin position="157"/>
        <end position="211"/>
    </location>
</feature>
<dbReference type="Proteomes" id="UP000799429">
    <property type="component" value="Unassembled WGS sequence"/>
</dbReference>
<dbReference type="InterPro" id="IPR007175">
    <property type="entry name" value="Rpr2/Snm1/Rpp21"/>
</dbReference>
<dbReference type="PANTHER" id="PTHR14742">
    <property type="entry name" value="RIBONUCLEASE P SUBUNIT P21"/>
    <property type="match status" value="1"/>
</dbReference>
<gene>
    <name evidence="2" type="ORF">M501DRAFT_1013566</name>
</gene>
<dbReference type="GO" id="GO:0005655">
    <property type="term" value="C:nucleolar ribonuclease P complex"/>
    <property type="evidence" value="ECO:0007669"/>
    <property type="project" value="TreeGrafter"/>
</dbReference>
<dbReference type="GO" id="GO:0008033">
    <property type="term" value="P:tRNA processing"/>
    <property type="evidence" value="ECO:0007669"/>
    <property type="project" value="TreeGrafter"/>
</dbReference>
<organism evidence="2 3">
    <name type="scientific">Patellaria atrata CBS 101060</name>
    <dbReference type="NCBI Taxonomy" id="1346257"/>
    <lineage>
        <taxon>Eukaryota</taxon>
        <taxon>Fungi</taxon>
        <taxon>Dikarya</taxon>
        <taxon>Ascomycota</taxon>
        <taxon>Pezizomycotina</taxon>
        <taxon>Dothideomycetes</taxon>
        <taxon>Dothideomycetes incertae sedis</taxon>
        <taxon>Patellariales</taxon>
        <taxon>Patellariaceae</taxon>
        <taxon>Patellaria</taxon>
    </lineage>
</organism>
<feature type="compositionally biased region" description="Low complexity" evidence="1">
    <location>
        <begin position="164"/>
        <end position="178"/>
    </location>
</feature>
<evidence type="ECO:0000313" key="3">
    <source>
        <dbReference type="Proteomes" id="UP000799429"/>
    </source>
</evidence>
<dbReference type="Pfam" id="PF04032">
    <property type="entry name" value="Rpr2"/>
    <property type="match status" value="1"/>
</dbReference>
<reference evidence="2" key="1">
    <citation type="journal article" date="2020" name="Stud. Mycol.">
        <title>101 Dothideomycetes genomes: a test case for predicting lifestyles and emergence of pathogens.</title>
        <authorList>
            <person name="Haridas S."/>
            <person name="Albert R."/>
            <person name="Binder M."/>
            <person name="Bloem J."/>
            <person name="Labutti K."/>
            <person name="Salamov A."/>
            <person name="Andreopoulos B."/>
            <person name="Baker S."/>
            <person name="Barry K."/>
            <person name="Bills G."/>
            <person name="Bluhm B."/>
            <person name="Cannon C."/>
            <person name="Castanera R."/>
            <person name="Culley D."/>
            <person name="Daum C."/>
            <person name="Ezra D."/>
            <person name="Gonzalez J."/>
            <person name="Henrissat B."/>
            <person name="Kuo A."/>
            <person name="Liang C."/>
            <person name="Lipzen A."/>
            <person name="Lutzoni F."/>
            <person name="Magnuson J."/>
            <person name="Mondo S."/>
            <person name="Nolan M."/>
            <person name="Ohm R."/>
            <person name="Pangilinan J."/>
            <person name="Park H.-J."/>
            <person name="Ramirez L."/>
            <person name="Alfaro M."/>
            <person name="Sun H."/>
            <person name="Tritt A."/>
            <person name="Yoshinaga Y."/>
            <person name="Zwiers L.-H."/>
            <person name="Turgeon B."/>
            <person name="Goodwin S."/>
            <person name="Spatafora J."/>
            <person name="Crous P."/>
            <person name="Grigoriev I."/>
        </authorList>
    </citation>
    <scope>NUCLEOTIDE SEQUENCE</scope>
    <source>
        <strain evidence="2">CBS 101060</strain>
    </source>
</reference>
<evidence type="ECO:0000256" key="1">
    <source>
        <dbReference type="SAM" id="MobiDB-lite"/>
    </source>
</evidence>
<dbReference type="AlphaFoldDB" id="A0A9P4SG01"/>
<keyword evidence="3" id="KW-1185">Reference proteome</keyword>
<sequence>MTSPGPKISSEAKKRMNFLHTSAQFLAFSSPATAAFLGSQCDQYIETNNITLRDDEHEARRRDTCGACGNIIVSGVSSSIHKRTISGHRLKDNMSSKSPNLQGHLGTKATNVLTYQCPRCNRNYRQVYQSMVPKATKTSLPTTRVQMEDAPGRVQSITEDRLGSSNSDISTATTANANSKKRAKARKQGGLQAMLAKSKSDASNSGGSSGFGLGFMDFMKK</sequence>
<name>A0A9P4SG01_9PEZI</name>
<comment type="caution">
    <text evidence="2">The sequence shown here is derived from an EMBL/GenBank/DDBJ whole genome shotgun (WGS) entry which is preliminary data.</text>
</comment>
<accession>A0A9P4SG01</accession>
<dbReference type="PANTHER" id="PTHR14742:SF3">
    <property type="entry name" value="RIBONUCLEASE MRP PROTEIN SUBUNIT SNM1"/>
    <property type="match status" value="1"/>
</dbReference>